<keyword evidence="2" id="KW-1185">Reference proteome</keyword>
<evidence type="ECO:0000313" key="1">
    <source>
        <dbReference type="EMBL" id="KAD3641335.1"/>
    </source>
</evidence>
<accession>A0A5N6MM04</accession>
<dbReference type="Proteomes" id="UP000326396">
    <property type="component" value="Linkage Group LG5"/>
</dbReference>
<gene>
    <name evidence="1" type="ORF">E3N88_30559</name>
</gene>
<proteinExistence type="predicted"/>
<comment type="caution">
    <text evidence="1">The sequence shown here is derived from an EMBL/GenBank/DDBJ whole genome shotgun (WGS) entry which is preliminary data.</text>
</comment>
<dbReference type="EMBL" id="SZYD01000015">
    <property type="protein sequence ID" value="KAD3641335.1"/>
    <property type="molecule type" value="Genomic_DNA"/>
</dbReference>
<dbReference type="AlphaFoldDB" id="A0A5N6MM04"/>
<evidence type="ECO:0000313" key="2">
    <source>
        <dbReference type="Proteomes" id="UP000326396"/>
    </source>
</evidence>
<protein>
    <submittedName>
        <fullName evidence="1">Uncharacterized protein</fullName>
    </submittedName>
</protein>
<sequence length="196" mass="22552">MNTLISKTTTNLMRISPNQVSMQLSRTSRLRLNTVSLSLKRDYTSPEKLTAFVEKAQLSHASRLRLSHNSLALNDENSPPPVPMLPEKSSLREYMFYVEVVVKDILDAFPTFSVLSALLLILKRKRCVCMLKSILAVEKRVNVQFKDNQLKVRSIMIKRNNPISIHVFLLARAANRRYRTKTLGLFLFIIIDRTFS</sequence>
<name>A0A5N6MM04_9ASTR</name>
<organism evidence="1 2">
    <name type="scientific">Mikania micrantha</name>
    <name type="common">bitter vine</name>
    <dbReference type="NCBI Taxonomy" id="192012"/>
    <lineage>
        <taxon>Eukaryota</taxon>
        <taxon>Viridiplantae</taxon>
        <taxon>Streptophyta</taxon>
        <taxon>Embryophyta</taxon>
        <taxon>Tracheophyta</taxon>
        <taxon>Spermatophyta</taxon>
        <taxon>Magnoliopsida</taxon>
        <taxon>eudicotyledons</taxon>
        <taxon>Gunneridae</taxon>
        <taxon>Pentapetalae</taxon>
        <taxon>asterids</taxon>
        <taxon>campanulids</taxon>
        <taxon>Asterales</taxon>
        <taxon>Asteraceae</taxon>
        <taxon>Asteroideae</taxon>
        <taxon>Heliantheae alliance</taxon>
        <taxon>Eupatorieae</taxon>
        <taxon>Mikania</taxon>
    </lineage>
</organism>
<reference evidence="1 2" key="1">
    <citation type="submission" date="2019-05" db="EMBL/GenBank/DDBJ databases">
        <title>Mikania micrantha, genome provides insights into the molecular mechanism of rapid growth.</title>
        <authorList>
            <person name="Liu B."/>
        </authorList>
    </citation>
    <scope>NUCLEOTIDE SEQUENCE [LARGE SCALE GENOMIC DNA]</scope>
    <source>
        <strain evidence="1">NLD-2019</strain>
        <tissue evidence="1">Leaf</tissue>
    </source>
</reference>